<organism evidence="3 4">
    <name type="scientific">Fimbriiglobus ruber</name>
    <dbReference type="NCBI Taxonomy" id="1908690"/>
    <lineage>
        <taxon>Bacteria</taxon>
        <taxon>Pseudomonadati</taxon>
        <taxon>Planctomycetota</taxon>
        <taxon>Planctomycetia</taxon>
        <taxon>Gemmatales</taxon>
        <taxon>Gemmataceae</taxon>
        <taxon>Fimbriiglobus</taxon>
    </lineage>
</organism>
<feature type="transmembrane region" description="Helical" evidence="2">
    <location>
        <begin position="174"/>
        <end position="199"/>
    </location>
</feature>
<reference evidence="4" key="1">
    <citation type="submission" date="2017-06" db="EMBL/GenBank/DDBJ databases">
        <title>Genome analysis of Fimbriiglobus ruber SP5, the first member of the order Planctomycetales with confirmed chitinolytic capability.</title>
        <authorList>
            <person name="Ravin N.V."/>
            <person name="Rakitin A.L."/>
            <person name="Ivanova A.A."/>
            <person name="Beletsky A.V."/>
            <person name="Kulichevskaya I.S."/>
            <person name="Mardanov A.V."/>
            <person name="Dedysh S.N."/>
        </authorList>
    </citation>
    <scope>NUCLEOTIDE SEQUENCE [LARGE SCALE GENOMIC DNA]</scope>
    <source>
        <strain evidence="4">SP5</strain>
    </source>
</reference>
<dbReference type="RefSeq" id="WP_143392895.1">
    <property type="nucleotide sequence ID" value="NZ_NIDE01000002.1"/>
</dbReference>
<feature type="compositionally biased region" description="Polar residues" evidence="1">
    <location>
        <begin position="97"/>
        <end position="119"/>
    </location>
</feature>
<keyword evidence="2" id="KW-1133">Transmembrane helix</keyword>
<proteinExistence type="predicted"/>
<gene>
    <name evidence="3" type="ORF">FRUB_01326</name>
</gene>
<keyword evidence="2" id="KW-0812">Transmembrane</keyword>
<evidence type="ECO:0000313" key="4">
    <source>
        <dbReference type="Proteomes" id="UP000214646"/>
    </source>
</evidence>
<name>A0A225E8Q2_9BACT</name>
<dbReference type="Proteomes" id="UP000214646">
    <property type="component" value="Unassembled WGS sequence"/>
</dbReference>
<comment type="caution">
    <text evidence="3">The sequence shown here is derived from an EMBL/GenBank/DDBJ whole genome shotgun (WGS) entry which is preliminary data.</text>
</comment>
<evidence type="ECO:0000313" key="3">
    <source>
        <dbReference type="EMBL" id="OWK44995.1"/>
    </source>
</evidence>
<feature type="region of interest" description="Disordered" evidence="1">
    <location>
        <begin position="62"/>
        <end position="133"/>
    </location>
</feature>
<sequence length="201" mass="20770">MLAVLHKMMRKNPDERFQTPSELFDALAPWVDDAPIPPPVHEMPDLCPAVLALTGHAADRAKGASRLSVNSSRGGYGGSSGSSASYVLQTGPGSGSVLGSSTDGTQAQVPTRTGAETSPMSPPRSDVSLTPAAPGGGAYYSGGGVRDSEVDIRATLEYADGRTSRVAIHDQRPWLTYALIVALLIALLAIAGLAAALLMTK</sequence>
<dbReference type="EMBL" id="NIDE01000002">
    <property type="protein sequence ID" value="OWK44995.1"/>
    <property type="molecule type" value="Genomic_DNA"/>
</dbReference>
<dbReference type="AlphaFoldDB" id="A0A225E8Q2"/>
<accession>A0A225E8Q2</accession>
<keyword evidence="4" id="KW-1185">Reference proteome</keyword>
<protein>
    <submittedName>
        <fullName evidence="3">Uncharacterized protein</fullName>
    </submittedName>
</protein>
<keyword evidence="2" id="KW-0472">Membrane</keyword>
<evidence type="ECO:0000256" key="2">
    <source>
        <dbReference type="SAM" id="Phobius"/>
    </source>
</evidence>
<evidence type="ECO:0000256" key="1">
    <source>
        <dbReference type="SAM" id="MobiDB-lite"/>
    </source>
</evidence>